<reference evidence="2 3" key="1">
    <citation type="journal article" date="2020" name="IScience">
        <title>Genome Sequencing of the Endangered Kingdonia uniflora (Circaeasteraceae, Ranunculales) Reveals Potential Mechanisms of Evolutionary Specialization.</title>
        <authorList>
            <person name="Sun Y."/>
            <person name="Deng T."/>
            <person name="Zhang A."/>
            <person name="Moore M.J."/>
            <person name="Landis J.B."/>
            <person name="Lin N."/>
            <person name="Zhang H."/>
            <person name="Zhang X."/>
            <person name="Huang J."/>
            <person name="Zhang X."/>
            <person name="Sun H."/>
            <person name="Wang H."/>
        </authorList>
    </citation>
    <scope>NUCLEOTIDE SEQUENCE [LARGE SCALE GENOMIC DNA]</scope>
    <source>
        <strain evidence="2">TB1705</strain>
        <tissue evidence="2">Leaf</tissue>
    </source>
</reference>
<feature type="domain" description="DUF7705" evidence="1">
    <location>
        <begin position="8"/>
        <end position="62"/>
    </location>
</feature>
<gene>
    <name evidence="2" type="ORF">GIB67_041273</name>
</gene>
<dbReference type="Proteomes" id="UP000541444">
    <property type="component" value="Unassembled WGS sequence"/>
</dbReference>
<protein>
    <recommendedName>
        <fullName evidence="1">DUF7705 domain-containing protein</fullName>
    </recommendedName>
</protein>
<dbReference type="EMBL" id="JACGCM010000766">
    <property type="protein sequence ID" value="KAF6167018.1"/>
    <property type="molecule type" value="Genomic_DNA"/>
</dbReference>
<sequence>MRYSLGSGSKCEVHHKVNKSDNSLSAGENFPVADFKSYTNPDLYAMEMELYLASLCEVHDSSADLPGNGRYLEKPFDICDPYSNYPEWALHGYPARKGDRIQEQNQQREYGLRSMLVQKYMLAPQACKLIM</sequence>
<accession>A0A7J7NJE3</accession>
<evidence type="ECO:0000313" key="3">
    <source>
        <dbReference type="Proteomes" id="UP000541444"/>
    </source>
</evidence>
<dbReference type="Pfam" id="PF24804">
    <property type="entry name" value="DUF7705"/>
    <property type="match status" value="1"/>
</dbReference>
<dbReference type="AlphaFoldDB" id="A0A7J7NJE3"/>
<evidence type="ECO:0000259" key="1">
    <source>
        <dbReference type="Pfam" id="PF24804"/>
    </source>
</evidence>
<evidence type="ECO:0000313" key="2">
    <source>
        <dbReference type="EMBL" id="KAF6167018.1"/>
    </source>
</evidence>
<proteinExistence type="predicted"/>
<comment type="caution">
    <text evidence="2">The sequence shown here is derived from an EMBL/GenBank/DDBJ whole genome shotgun (WGS) entry which is preliminary data.</text>
</comment>
<keyword evidence="3" id="KW-1185">Reference proteome</keyword>
<dbReference type="PANTHER" id="PTHR33916">
    <property type="entry name" value="EXPANSIN-LIKE EG45 DOMAIN-CONTAINING PROTEIN"/>
    <property type="match status" value="1"/>
</dbReference>
<name>A0A7J7NJE3_9MAGN</name>
<organism evidence="2 3">
    <name type="scientific">Kingdonia uniflora</name>
    <dbReference type="NCBI Taxonomy" id="39325"/>
    <lineage>
        <taxon>Eukaryota</taxon>
        <taxon>Viridiplantae</taxon>
        <taxon>Streptophyta</taxon>
        <taxon>Embryophyta</taxon>
        <taxon>Tracheophyta</taxon>
        <taxon>Spermatophyta</taxon>
        <taxon>Magnoliopsida</taxon>
        <taxon>Ranunculales</taxon>
        <taxon>Circaeasteraceae</taxon>
        <taxon>Kingdonia</taxon>
    </lineage>
</organism>
<dbReference type="InterPro" id="IPR056122">
    <property type="entry name" value="DUF7705"/>
</dbReference>
<dbReference type="PANTHER" id="PTHR33916:SF1">
    <property type="entry name" value="EXPANSIN-LIKE EG45 DOMAIN-CONTAINING PROTEIN"/>
    <property type="match status" value="1"/>
</dbReference>